<dbReference type="InterPro" id="IPR000734">
    <property type="entry name" value="TAG_lipase"/>
</dbReference>
<dbReference type="PANTHER" id="PTHR11610">
    <property type="entry name" value="LIPASE"/>
    <property type="match status" value="1"/>
</dbReference>
<proteinExistence type="inferred from homology"/>
<dbReference type="InterPro" id="IPR013818">
    <property type="entry name" value="Lipase"/>
</dbReference>
<evidence type="ECO:0000313" key="8">
    <source>
        <dbReference type="Proteomes" id="UP000625711"/>
    </source>
</evidence>
<evidence type="ECO:0000256" key="4">
    <source>
        <dbReference type="RuleBase" id="RU004262"/>
    </source>
</evidence>
<dbReference type="GO" id="GO:0016042">
    <property type="term" value="P:lipid catabolic process"/>
    <property type="evidence" value="ECO:0007669"/>
    <property type="project" value="TreeGrafter"/>
</dbReference>
<evidence type="ECO:0000256" key="5">
    <source>
        <dbReference type="SAM" id="SignalP"/>
    </source>
</evidence>
<dbReference type="Pfam" id="PF00151">
    <property type="entry name" value="Lipase"/>
    <property type="match status" value="1"/>
</dbReference>
<sequence>MSCYINLCLFLVFAYCFLVQATPEDLTYYFKNKHHHAGVPLKNHDVHDNVEHVESVFDRTKKTVVLIHGWKDNHNSNFNNEISEAIFNSSDANVIVVDWSVQAGKTYIRAKNSVPNVGNYCATFLSQLLDILDYPLNYITVVGFSLGAHVSGIVGKHFEGSLPLIIGLDPARPLIQLNTTSALHSEDAKYVQIIHTDAGSAGVQVSLGDSDFYPNGGNNQLGCSINGCDHNRAWVYFAESIRNNQFLAQQCHNFEEYSSHNCYGHYALMGGLDVDVSIKGTYYLITNEHSPFGRG</sequence>
<feature type="chain" id="PRO_5032476927" description="Lipase domain-containing protein" evidence="5">
    <location>
        <begin position="22"/>
        <end position="295"/>
    </location>
</feature>
<comment type="similarity">
    <text evidence="2 4">Belongs to the AB hydrolase superfamily. Lipase family.</text>
</comment>
<name>A0A834IST0_RHYFE</name>
<evidence type="ECO:0000256" key="2">
    <source>
        <dbReference type="ARBA" id="ARBA00010701"/>
    </source>
</evidence>
<dbReference type="Proteomes" id="UP000625711">
    <property type="component" value="Unassembled WGS sequence"/>
</dbReference>
<feature type="domain" description="Lipase" evidence="6">
    <location>
        <begin position="52"/>
        <end position="292"/>
    </location>
</feature>
<evidence type="ECO:0000256" key="3">
    <source>
        <dbReference type="ARBA" id="ARBA00022525"/>
    </source>
</evidence>
<comment type="subcellular location">
    <subcellularLocation>
        <location evidence="1">Secreted</location>
    </subcellularLocation>
</comment>
<dbReference type="AlphaFoldDB" id="A0A834IST0"/>
<protein>
    <recommendedName>
        <fullName evidence="6">Lipase domain-containing protein</fullName>
    </recommendedName>
</protein>
<dbReference type="Gene3D" id="3.40.50.1820">
    <property type="entry name" value="alpha/beta hydrolase"/>
    <property type="match status" value="1"/>
</dbReference>
<feature type="signal peptide" evidence="5">
    <location>
        <begin position="1"/>
        <end position="21"/>
    </location>
</feature>
<keyword evidence="3" id="KW-0964">Secreted</keyword>
<dbReference type="GO" id="GO:0017171">
    <property type="term" value="F:serine hydrolase activity"/>
    <property type="evidence" value="ECO:0007669"/>
    <property type="project" value="TreeGrafter"/>
</dbReference>
<dbReference type="InterPro" id="IPR029058">
    <property type="entry name" value="AB_hydrolase_fold"/>
</dbReference>
<organism evidence="7 8">
    <name type="scientific">Rhynchophorus ferrugineus</name>
    <name type="common">Red palm weevil</name>
    <name type="synonym">Curculio ferrugineus</name>
    <dbReference type="NCBI Taxonomy" id="354439"/>
    <lineage>
        <taxon>Eukaryota</taxon>
        <taxon>Metazoa</taxon>
        <taxon>Ecdysozoa</taxon>
        <taxon>Arthropoda</taxon>
        <taxon>Hexapoda</taxon>
        <taxon>Insecta</taxon>
        <taxon>Pterygota</taxon>
        <taxon>Neoptera</taxon>
        <taxon>Endopterygota</taxon>
        <taxon>Coleoptera</taxon>
        <taxon>Polyphaga</taxon>
        <taxon>Cucujiformia</taxon>
        <taxon>Curculionidae</taxon>
        <taxon>Dryophthorinae</taxon>
        <taxon>Rhynchophorus</taxon>
    </lineage>
</organism>
<gene>
    <name evidence="7" type="ORF">GWI33_007630</name>
</gene>
<dbReference type="SUPFAM" id="SSF53474">
    <property type="entry name" value="alpha/beta-Hydrolases"/>
    <property type="match status" value="1"/>
</dbReference>
<dbReference type="EMBL" id="JAACXV010000375">
    <property type="protein sequence ID" value="KAF7279117.1"/>
    <property type="molecule type" value="Genomic_DNA"/>
</dbReference>
<reference evidence="7" key="1">
    <citation type="submission" date="2020-08" db="EMBL/GenBank/DDBJ databases">
        <title>Genome sequencing and assembly of the red palm weevil Rhynchophorus ferrugineus.</title>
        <authorList>
            <person name="Dias G.B."/>
            <person name="Bergman C.M."/>
            <person name="Manee M."/>
        </authorList>
    </citation>
    <scope>NUCLEOTIDE SEQUENCE</scope>
    <source>
        <strain evidence="7">AA-2017</strain>
        <tissue evidence="7">Whole larva</tissue>
    </source>
</reference>
<dbReference type="PRINTS" id="PR00821">
    <property type="entry name" value="TAGLIPASE"/>
</dbReference>
<evidence type="ECO:0000259" key="6">
    <source>
        <dbReference type="Pfam" id="PF00151"/>
    </source>
</evidence>
<dbReference type="GO" id="GO:0016298">
    <property type="term" value="F:lipase activity"/>
    <property type="evidence" value="ECO:0007669"/>
    <property type="project" value="InterPro"/>
</dbReference>
<dbReference type="OrthoDB" id="199913at2759"/>
<comment type="caution">
    <text evidence="7">The sequence shown here is derived from an EMBL/GenBank/DDBJ whole genome shotgun (WGS) entry which is preliminary data.</text>
</comment>
<dbReference type="GO" id="GO:0005615">
    <property type="term" value="C:extracellular space"/>
    <property type="evidence" value="ECO:0007669"/>
    <property type="project" value="TreeGrafter"/>
</dbReference>
<keyword evidence="5" id="KW-0732">Signal</keyword>
<accession>A0A834IST0</accession>
<evidence type="ECO:0000256" key="1">
    <source>
        <dbReference type="ARBA" id="ARBA00004613"/>
    </source>
</evidence>
<dbReference type="PANTHER" id="PTHR11610:SF173">
    <property type="entry name" value="LIPASE DOMAIN-CONTAINING PROTEIN-RELATED"/>
    <property type="match status" value="1"/>
</dbReference>
<evidence type="ECO:0000313" key="7">
    <source>
        <dbReference type="EMBL" id="KAF7279117.1"/>
    </source>
</evidence>
<keyword evidence="8" id="KW-1185">Reference proteome</keyword>